<feature type="compositionally biased region" description="Polar residues" evidence="1">
    <location>
        <begin position="313"/>
        <end position="323"/>
    </location>
</feature>
<name>A0ABQ8USD8_9EUKA</name>
<dbReference type="EMBL" id="JAPMOS010000004">
    <property type="protein sequence ID" value="KAJ4462041.1"/>
    <property type="molecule type" value="Genomic_DNA"/>
</dbReference>
<dbReference type="Proteomes" id="UP001141327">
    <property type="component" value="Unassembled WGS sequence"/>
</dbReference>
<protein>
    <submittedName>
        <fullName evidence="3">Uncharacterized protein</fullName>
    </submittedName>
</protein>
<keyword evidence="4" id="KW-1185">Reference proteome</keyword>
<evidence type="ECO:0000256" key="2">
    <source>
        <dbReference type="SAM" id="SignalP"/>
    </source>
</evidence>
<feature type="region of interest" description="Disordered" evidence="1">
    <location>
        <begin position="289"/>
        <end position="323"/>
    </location>
</feature>
<comment type="caution">
    <text evidence="3">The sequence shown here is derived from an EMBL/GenBank/DDBJ whole genome shotgun (WGS) entry which is preliminary data.</text>
</comment>
<evidence type="ECO:0000313" key="3">
    <source>
        <dbReference type="EMBL" id="KAJ4462041.1"/>
    </source>
</evidence>
<proteinExistence type="predicted"/>
<reference evidence="3" key="1">
    <citation type="journal article" date="2022" name="bioRxiv">
        <title>Genomics of Preaxostyla Flagellates Illuminates Evolutionary Transitions and the Path Towards Mitochondrial Loss.</title>
        <authorList>
            <person name="Novak L.V.F."/>
            <person name="Treitli S.C."/>
            <person name="Pyrih J."/>
            <person name="Halakuc P."/>
            <person name="Pipaliya S.V."/>
            <person name="Vacek V."/>
            <person name="Brzon O."/>
            <person name="Soukal P."/>
            <person name="Eme L."/>
            <person name="Dacks J.B."/>
            <person name="Karnkowska A."/>
            <person name="Elias M."/>
            <person name="Hampl V."/>
        </authorList>
    </citation>
    <scope>NUCLEOTIDE SEQUENCE</scope>
    <source>
        <strain evidence="3">RCP-MX</strain>
    </source>
</reference>
<feature type="signal peptide" evidence="2">
    <location>
        <begin position="1"/>
        <end position="19"/>
    </location>
</feature>
<feature type="region of interest" description="Disordered" evidence="1">
    <location>
        <begin position="108"/>
        <end position="143"/>
    </location>
</feature>
<organism evidence="3 4">
    <name type="scientific">Paratrimastix pyriformis</name>
    <dbReference type="NCBI Taxonomy" id="342808"/>
    <lineage>
        <taxon>Eukaryota</taxon>
        <taxon>Metamonada</taxon>
        <taxon>Preaxostyla</taxon>
        <taxon>Paratrimastigidae</taxon>
        <taxon>Paratrimastix</taxon>
    </lineage>
</organism>
<accession>A0ABQ8USD8</accession>
<evidence type="ECO:0000256" key="1">
    <source>
        <dbReference type="SAM" id="MobiDB-lite"/>
    </source>
</evidence>
<feature type="compositionally biased region" description="Pro residues" evidence="1">
    <location>
        <begin position="120"/>
        <end position="134"/>
    </location>
</feature>
<evidence type="ECO:0000313" key="4">
    <source>
        <dbReference type="Proteomes" id="UP001141327"/>
    </source>
</evidence>
<feature type="region of interest" description="Disordered" evidence="1">
    <location>
        <begin position="244"/>
        <end position="277"/>
    </location>
</feature>
<gene>
    <name evidence="3" type="ORF">PAPYR_1206</name>
</gene>
<feature type="region of interest" description="Disordered" evidence="1">
    <location>
        <begin position="334"/>
        <end position="353"/>
    </location>
</feature>
<feature type="chain" id="PRO_5046379738" evidence="2">
    <location>
        <begin position="20"/>
        <end position="353"/>
    </location>
</feature>
<keyword evidence="2" id="KW-0732">Signal</keyword>
<sequence length="353" mass="38348">MGFFASGLLPVWFFSCVQKEPLGERRNPAVMSVPLRSETSSGRGLKIVEAGETPVVVVHRELPQSEPYWKTRGREREGLPDMWRTTNNDFHSPKSLSSVFHRDIVSPHRRAPPSDKITFLPPPPVESGPAPPQLTPGKTTVGPRLTTNRAVYDHPAHKVTPEVKLLMADQSDLRSTAVRTLRQPPSMVTADPEIVLNTYTSSHSHETFRDPKVTLAATRSFVSPPSATRMCSSQHLRKNQTTAPIELPARAPSPPDATLSSSGTAAREATAPPSPSVNLFTTTYSALHESSAGQGRGVEVPLTHSHSHPTGRLDNSTPAVSQSGMDTTYRRFFAVNTLPPPPPPVSEGDHPSP</sequence>